<feature type="transmembrane region" description="Helical" evidence="8">
    <location>
        <begin position="250"/>
        <end position="274"/>
    </location>
</feature>
<evidence type="ECO:0000256" key="6">
    <source>
        <dbReference type="ARBA" id="ARBA00022989"/>
    </source>
</evidence>
<dbReference type="InterPro" id="IPR050809">
    <property type="entry name" value="UgpAE/MalFG_permease"/>
</dbReference>
<feature type="transmembrane region" description="Helical" evidence="8">
    <location>
        <begin position="310"/>
        <end position="334"/>
    </location>
</feature>
<evidence type="ECO:0000256" key="7">
    <source>
        <dbReference type="ARBA" id="ARBA00023136"/>
    </source>
</evidence>
<dbReference type="PANTHER" id="PTHR43227:SF11">
    <property type="entry name" value="BLL4140 PROTEIN"/>
    <property type="match status" value="1"/>
</dbReference>
<organism evidence="11 12">
    <name type="scientific">Devosia equisanguinis</name>
    <dbReference type="NCBI Taxonomy" id="2490941"/>
    <lineage>
        <taxon>Bacteria</taxon>
        <taxon>Pseudomonadati</taxon>
        <taxon>Pseudomonadota</taxon>
        <taxon>Alphaproteobacteria</taxon>
        <taxon>Hyphomicrobiales</taxon>
        <taxon>Devosiaceae</taxon>
        <taxon>Devosia</taxon>
    </lineage>
</organism>
<feature type="domain" description="ABC transmembrane type-1" evidence="10">
    <location>
        <begin position="116"/>
        <end position="331"/>
    </location>
</feature>
<evidence type="ECO:0000313" key="11">
    <source>
        <dbReference type="EMBL" id="VDS05076.1"/>
    </source>
</evidence>
<dbReference type="EMBL" id="UZWD01000026">
    <property type="protein sequence ID" value="VDS05076.1"/>
    <property type="molecule type" value="Genomic_DNA"/>
</dbReference>
<evidence type="ECO:0000256" key="2">
    <source>
        <dbReference type="ARBA" id="ARBA00009306"/>
    </source>
</evidence>
<evidence type="ECO:0000256" key="9">
    <source>
        <dbReference type="SAM" id="MobiDB-lite"/>
    </source>
</evidence>
<dbReference type="Proteomes" id="UP000268844">
    <property type="component" value="Unassembled WGS sequence"/>
</dbReference>
<evidence type="ECO:0000256" key="8">
    <source>
        <dbReference type="RuleBase" id="RU363032"/>
    </source>
</evidence>
<dbReference type="GO" id="GO:0005886">
    <property type="term" value="C:plasma membrane"/>
    <property type="evidence" value="ECO:0007669"/>
    <property type="project" value="UniProtKB-SubCell"/>
</dbReference>
<dbReference type="Pfam" id="PF00528">
    <property type="entry name" value="BPD_transp_1"/>
    <property type="match status" value="1"/>
</dbReference>
<dbReference type="AlphaFoldDB" id="A0A447IC81"/>
<proteinExistence type="inferred from homology"/>
<dbReference type="InterPro" id="IPR035906">
    <property type="entry name" value="MetI-like_sf"/>
</dbReference>
<keyword evidence="3 8" id="KW-0813">Transport</keyword>
<dbReference type="PANTHER" id="PTHR43227">
    <property type="entry name" value="BLL4140 PROTEIN"/>
    <property type="match status" value="1"/>
</dbReference>
<evidence type="ECO:0000256" key="4">
    <source>
        <dbReference type="ARBA" id="ARBA00022475"/>
    </source>
</evidence>
<keyword evidence="11" id="KW-0762">Sugar transport</keyword>
<gene>
    <name evidence="11" type="primary">yteP</name>
    <name evidence="11" type="ORF">DEVEQU_02217</name>
</gene>
<keyword evidence="4" id="KW-1003">Cell membrane</keyword>
<evidence type="ECO:0000259" key="10">
    <source>
        <dbReference type="PROSITE" id="PS50928"/>
    </source>
</evidence>
<feature type="transmembrane region" description="Helical" evidence="8">
    <location>
        <begin position="58"/>
        <end position="77"/>
    </location>
</feature>
<comment type="subcellular location">
    <subcellularLocation>
        <location evidence="1 8">Cell membrane</location>
        <topology evidence="1 8">Multi-pass membrane protein</topology>
    </subcellularLocation>
</comment>
<evidence type="ECO:0000256" key="5">
    <source>
        <dbReference type="ARBA" id="ARBA00022692"/>
    </source>
</evidence>
<comment type="similarity">
    <text evidence="2 8">Belongs to the binding-protein-dependent transport system permease family.</text>
</comment>
<dbReference type="CDD" id="cd06261">
    <property type="entry name" value="TM_PBP2"/>
    <property type="match status" value="1"/>
</dbReference>
<name>A0A447IC81_9HYPH</name>
<dbReference type="Gene3D" id="1.10.3720.10">
    <property type="entry name" value="MetI-like"/>
    <property type="match status" value="1"/>
</dbReference>
<keyword evidence="5 8" id="KW-0812">Transmembrane</keyword>
<feature type="region of interest" description="Disordered" evidence="9">
    <location>
        <begin position="1"/>
        <end position="23"/>
    </location>
</feature>
<feature type="transmembrane region" description="Helical" evidence="8">
    <location>
        <begin position="111"/>
        <end position="144"/>
    </location>
</feature>
<keyword evidence="7 8" id="KW-0472">Membrane</keyword>
<accession>A0A447IC81</accession>
<dbReference type="PROSITE" id="PS50928">
    <property type="entry name" value="ABC_TM1"/>
    <property type="match status" value="1"/>
</dbReference>
<sequence>MAANDGQNRDSAAHGGNVPKFREDSTRPRYERIMNEMSPEGAAVMSGPGWREKVRQWWPYYAMMAPGLIFFFIWHYVPIWEAKMAFEQVRIIPPNIWVGLKNFQQLFASPIFYQVLANTLIISGMKILFVFPVPIMVALLLNEIRSGKLRGAIQSAIYLPHFLSWVVIAGVFIALLSPTDGAVSQVQQSMGFGTTNYLTNTGTIRWVLVISEIWRSAGWDSLLYLAAIFAIDPQLYEAAEMDGANRWQKIWHVTIPGIVPTIATLFILNMGMFLSADLNQVINFQNDVNASTIDILDTYVYRMGLSTGEYALATAAGLFKAVIGMILVVTSHLVSKRLTGKGVW</sequence>
<evidence type="ECO:0000313" key="12">
    <source>
        <dbReference type="Proteomes" id="UP000268844"/>
    </source>
</evidence>
<protein>
    <submittedName>
        <fullName evidence="11">Putative multiple-sugar transport system permease YteP</fullName>
    </submittedName>
</protein>
<keyword evidence="12" id="KW-1185">Reference proteome</keyword>
<evidence type="ECO:0000256" key="1">
    <source>
        <dbReference type="ARBA" id="ARBA00004651"/>
    </source>
</evidence>
<dbReference type="InterPro" id="IPR000515">
    <property type="entry name" value="MetI-like"/>
</dbReference>
<evidence type="ECO:0000256" key="3">
    <source>
        <dbReference type="ARBA" id="ARBA00022448"/>
    </source>
</evidence>
<feature type="transmembrane region" description="Helical" evidence="8">
    <location>
        <begin position="156"/>
        <end position="176"/>
    </location>
</feature>
<dbReference type="SUPFAM" id="SSF161098">
    <property type="entry name" value="MetI-like"/>
    <property type="match status" value="1"/>
</dbReference>
<reference evidence="11 12" key="1">
    <citation type="submission" date="2018-12" db="EMBL/GenBank/DDBJ databases">
        <authorList>
            <person name="Criscuolo A."/>
        </authorList>
    </citation>
    <scope>NUCLEOTIDE SEQUENCE [LARGE SCALE GENOMIC DNA]</scope>
    <source>
        <strain evidence="11">ACIP1116281</strain>
    </source>
</reference>
<keyword evidence="6 8" id="KW-1133">Transmembrane helix</keyword>
<dbReference type="GO" id="GO:0055085">
    <property type="term" value="P:transmembrane transport"/>
    <property type="evidence" value="ECO:0007669"/>
    <property type="project" value="InterPro"/>
</dbReference>